<proteinExistence type="predicted"/>
<name>A0A949X3L6_9CLOT</name>
<sequence>MNDNYKDNRYKETKEYAQELFTKGVCMGEVMKKTRLTEDEIAHMREKLDKEE</sequence>
<reference evidence="1" key="1">
    <citation type="submission" date="2020-12" db="EMBL/GenBank/DDBJ databases">
        <title>Clostridium thailandense sp. nov., a novel acetogenic bacterium isolated from peat land soil in Thailand.</title>
        <authorList>
            <person name="Chaikitkaew S."/>
            <person name="Birkeland N.K."/>
        </authorList>
    </citation>
    <scope>NUCLEOTIDE SEQUENCE</scope>
    <source>
        <strain evidence="1">PL3</strain>
    </source>
</reference>
<evidence type="ECO:0000313" key="1">
    <source>
        <dbReference type="EMBL" id="MBV7274849.1"/>
    </source>
</evidence>
<dbReference type="AlphaFoldDB" id="A0A949X3L6"/>
<dbReference type="RefSeq" id="WP_218321908.1">
    <property type="nucleotide sequence ID" value="NZ_JAEEGC010000100.1"/>
</dbReference>
<dbReference type="EMBL" id="JAEEGC010000100">
    <property type="protein sequence ID" value="MBV7274849.1"/>
    <property type="molecule type" value="Genomic_DNA"/>
</dbReference>
<comment type="caution">
    <text evidence="1">The sequence shown here is derived from an EMBL/GenBank/DDBJ whole genome shotgun (WGS) entry which is preliminary data.</text>
</comment>
<accession>A0A949X3L6</accession>
<gene>
    <name evidence="1" type="ORF">I6U48_18285</name>
</gene>
<protein>
    <submittedName>
        <fullName evidence="1">Uncharacterized protein</fullName>
    </submittedName>
</protein>
<organism evidence="1 2">
    <name type="scientific">Clostridium thailandense</name>
    <dbReference type="NCBI Taxonomy" id="2794346"/>
    <lineage>
        <taxon>Bacteria</taxon>
        <taxon>Bacillati</taxon>
        <taxon>Bacillota</taxon>
        <taxon>Clostridia</taxon>
        <taxon>Eubacteriales</taxon>
        <taxon>Clostridiaceae</taxon>
        <taxon>Clostridium</taxon>
    </lineage>
</organism>
<keyword evidence="2" id="KW-1185">Reference proteome</keyword>
<dbReference type="Proteomes" id="UP000694308">
    <property type="component" value="Unassembled WGS sequence"/>
</dbReference>
<evidence type="ECO:0000313" key="2">
    <source>
        <dbReference type="Proteomes" id="UP000694308"/>
    </source>
</evidence>